<dbReference type="EMBL" id="FNAN01000014">
    <property type="protein sequence ID" value="SDF98017.1"/>
    <property type="molecule type" value="Genomic_DNA"/>
</dbReference>
<proteinExistence type="predicted"/>
<protein>
    <submittedName>
        <fullName evidence="1">Uncharacterized protein</fullName>
    </submittedName>
</protein>
<reference evidence="2" key="1">
    <citation type="submission" date="2016-10" db="EMBL/GenBank/DDBJ databases">
        <authorList>
            <person name="Varghese N."/>
            <person name="Submissions S."/>
        </authorList>
    </citation>
    <scope>NUCLEOTIDE SEQUENCE [LARGE SCALE GENOMIC DNA]</scope>
    <source>
        <strain evidence="2">DSM 25329</strain>
    </source>
</reference>
<name>A0A1G7QHH7_9BACT</name>
<sequence>MVREIKGFSGKKSGRSETWVWNLQTLAITGSTIKGSHNLAHLKALYESADI</sequence>
<keyword evidence="2" id="KW-1185">Reference proteome</keyword>
<dbReference type="STRING" id="659014.SAMN04487996_11454"/>
<accession>A0A1G7QHH7</accession>
<organism evidence="1 2">
    <name type="scientific">Dyadobacter soli</name>
    <dbReference type="NCBI Taxonomy" id="659014"/>
    <lineage>
        <taxon>Bacteria</taxon>
        <taxon>Pseudomonadati</taxon>
        <taxon>Bacteroidota</taxon>
        <taxon>Cytophagia</taxon>
        <taxon>Cytophagales</taxon>
        <taxon>Spirosomataceae</taxon>
        <taxon>Dyadobacter</taxon>
    </lineage>
</organism>
<evidence type="ECO:0000313" key="2">
    <source>
        <dbReference type="Proteomes" id="UP000198748"/>
    </source>
</evidence>
<gene>
    <name evidence="1" type="ORF">SAMN04487996_11454</name>
</gene>
<dbReference type="AlphaFoldDB" id="A0A1G7QHH7"/>
<evidence type="ECO:0000313" key="1">
    <source>
        <dbReference type="EMBL" id="SDF98017.1"/>
    </source>
</evidence>
<dbReference type="Proteomes" id="UP000198748">
    <property type="component" value="Unassembled WGS sequence"/>
</dbReference>